<dbReference type="GO" id="GO:0005737">
    <property type="term" value="C:cytoplasm"/>
    <property type="evidence" value="ECO:0007669"/>
    <property type="project" value="TreeGrafter"/>
</dbReference>
<evidence type="ECO:0000256" key="11">
    <source>
        <dbReference type="ARBA" id="ARBA00023170"/>
    </source>
</evidence>
<dbReference type="OrthoDB" id="514335at2759"/>
<comment type="subcellular location">
    <subcellularLocation>
        <location evidence="2">Cell membrane</location>
        <topology evidence="2">Multi-pass membrane protein</topology>
    </subcellularLocation>
</comment>
<keyword evidence="9 14" id="KW-0472">Membrane</keyword>
<dbReference type="PANTHER" id="PTHR11923:SF69">
    <property type="entry name" value="SENSORY NEURON MEMBRANE PROTEIN 1"/>
    <property type="match status" value="1"/>
</dbReference>
<evidence type="ECO:0000256" key="12">
    <source>
        <dbReference type="ARBA" id="ARBA00023180"/>
    </source>
</evidence>
<keyword evidence="12" id="KW-0325">Glycoprotein</keyword>
<dbReference type="PRINTS" id="PR01609">
    <property type="entry name" value="CD36FAMILY"/>
</dbReference>
<comment type="caution">
    <text evidence="15">The sequence shown here is derived from an EMBL/GenBank/DDBJ whole genome shotgun (WGS) entry which is preliminary data.</text>
</comment>
<organism evidence="15 16">
    <name type="scientific">Pseudolycoriella hygida</name>
    <dbReference type="NCBI Taxonomy" id="35572"/>
    <lineage>
        <taxon>Eukaryota</taxon>
        <taxon>Metazoa</taxon>
        <taxon>Ecdysozoa</taxon>
        <taxon>Arthropoda</taxon>
        <taxon>Hexapoda</taxon>
        <taxon>Insecta</taxon>
        <taxon>Pterygota</taxon>
        <taxon>Neoptera</taxon>
        <taxon>Endopterygota</taxon>
        <taxon>Diptera</taxon>
        <taxon>Nematocera</taxon>
        <taxon>Sciaroidea</taxon>
        <taxon>Sciaridae</taxon>
        <taxon>Pseudolycoriella</taxon>
    </lineage>
</organism>
<evidence type="ECO:0000256" key="5">
    <source>
        <dbReference type="ARBA" id="ARBA00022606"/>
    </source>
</evidence>
<keyword evidence="6 14" id="KW-0812">Transmembrane</keyword>
<feature type="transmembrane region" description="Helical" evidence="14">
    <location>
        <begin position="464"/>
        <end position="485"/>
    </location>
</feature>
<dbReference type="InterPro" id="IPR002159">
    <property type="entry name" value="CD36_fam"/>
</dbReference>
<evidence type="ECO:0000256" key="10">
    <source>
        <dbReference type="ARBA" id="ARBA00023157"/>
    </source>
</evidence>
<evidence type="ECO:0000313" key="15">
    <source>
        <dbReference type="EMBL" id="KAJ6644521.1"/>
    </source>
</evidence>
<evidence type="ECO:0000256" key="8">
    <source>
        <dbReference type="ARBA" id="ARBA00022989"/>
    </source>
</evidence>
<keyword evidence="16" id="KW-1185">Reference proteome</keyword>
<evidence type="ECO:0000256" key="14">
    <source>
        <dbReference type="SAM" id="Phobius"/>
    </source>
</evidence>
<evidence type="ECO:0000256" key="7">
    <source>
        <dbReference type="ARBA" id="ARBA00022725"/>
    </source>
</evidence>
<keyword evidence="4" id="KW-1003">Cell membrane</keyword>
<dbReference type="GO" id="GO:0007608">
    <property type="term" value="P:sensory perception of smell"/>
    <property type="evidence" value="ECO:0007669"/>
    <property type="project" value="UniProtKB-KW"/>
</dbReference>
<keyword evidence="11" id="KW-0675">Receptor</keyword>
<comment type="similarity">
    <text evidence="3">Belongs to the CD36 family.</text>
</comment>
<accession>A0A9Q0N6I9</accession>
<comment type="function">
    <text evidence="1">Plays an olfactory role that is not restricted to pheromone sensitivity.</text>
</comment>
<dbReference type="EMBL" id="WJQU01000002">
    <property type="protein sequence ID" value="KAJ6644521.1"/>
    <property type="molecule type" value="Genomic_DNA"/>
</dbReference>
<keyword evidence="8 14" id="KW-1133">Transmembrane helix</keyword>
<keyword evidence="7" id="KW-0552">Olfaction</keyword>
<name>A0A9Q0N6I9_9DIPT</name>
<sequence length="541" mass="61945">MNLVDKIPKKLTFKKSLIISIALVVVGALFAFTKPIILRGIIRWMYIARPGHYVRWKHESKLKLTHKLYLWNITNPNEFATGTEKPNLKEVGPYVFRQYKRKVNSEDNDSDDTVSFNYWNIYYFKPDKTAPLTGDEMVTTFNPVIMSALVKLSFEEPHLLDIAMRGLDAIFNNPSSIFLTMTAMDFINKGIEINCDQKVVSAKMVCKEMRIQKALRMVNDNRNHLRFRWFDLINDTVQGRYTVLRGSKNIQDVGRVVAINGEPMLKVYKDNVKCNLINGTDKMFFPPFQQKQDILWVHAENACKSFPLRFKYMKRKRTISTAYKFVDLSDPLLNKSCECNKFTGCADKGTVDLSACLGFYVSISSPHFYLADENLRQKYIGMAPNDKLHESGIYFDLLTSGPILAYERFQINVLSKPLPDYPPLSKLSAGVWLPFLWYEESFSIPVADFGLIVGSILSKLTGVVAGYIMLILGFLGCNLVFVTYLQQNTKILPEIIRVKPLGNSDSDAKSQWMNVIINRLLKKQVKTEETQSKTEDSQPKT</sequence>
<evidence type="ECO:0000256" key="9">
    <source>
        <dbReference type="ARBA" id="ARBA00023136"/>
    </source>
</evidence>
<dbReference type="AlphaFoldDB" id="A0A9Q0N6I9"/>
<dbReference type="Proteomes" id="UP001151699">
    <property type="component" value="Chromosome B"/>
</dbReference>
<keyword evidence="5" id="KW-0716">Sensory transduction</keyword>
<evidence type="ECO:0000313" key="16">
    <source>
        <dbReference type="Proteomes" id="UP001151699"/>
    </source>
</evidence>
<evidence type="ECO:0000256" key="3">
    <source>
        <dbReference type="ARBA" id="ARBA00010532"/>
    </source>
</evidence>
<keyword evidence="10" id="KW-1015">Disulfide bond</keyword>
<evidence type="ECO:0000256" key="13">
    <source>
        <dbReference type="ARBA" id="ARBA00040646"/>
    </source>
</evidence>
<dbReference type="GO" id="GO:0005886">
    <property type="term" value="C:plasma membrane"/>
    <property type="evidence" value="ECO:0007669"/>
    <property type="project" value="UniProtKB-SubCell"/>
</dbReference>
<dbReference type="Pfam" id="PF01130">
    <property type="entry name" value="CD36"/>
    <property type="match status" value="1"/>
</dbReference>
<evidence type="ECO:0000256" key="4">
    <source>
        <dbReference type="ARBA" id="ARBA00022475"/>
    </source>
</evidence>
<protein>
    <recommendedName>
        <fullName evidence="13">Sensory neuron membrane protein 1</fullName>
    </recommendedName>
</protein>
<gene>
    <name evidence="15" type="ORF">Bhyg_09490</name>
</gene>
<evidence type="ECO:0000256" key="1">
    <source>
        <dbReference type="ARBA" id="ARBA00003156"/>
    </source>
</evidence>
<proteinExistence type="inferred from homology"/>
<evidence type="ECO:0000256" key="2">
    <source>
        <dbReference type="ARBA" id="ARBA00004651"/>
    </source>
</evidence>
<dbReference type="PANTHER" id="PTHR11923">
    <property type="entry name" value="SCAVENGER RECEPTOR CLASS B TYPE-1 SR-B1"/>
    <property type="match status" value="1"/>
</dbReference>
<evidence type="ECO:0000256" key="6">
    <source>
        <dbReference type="ARBA" id="ARBA00022692"/>
    </source>
</evidence>
<reference evidence="15" key="1">
    <citation type="submission" date="2022-07" db="EMBL/GenBank/DDBJ databases">
        <authorList>
            <person name="Trinca V."/>
            <person name="Uliana J.V.C."/>
            <person name="Torres T.T."/>
            <person name="Ward R.J."/>
            <person name="Monesi N."/>
        </authorList>
    </citation>
    <scope>NUCLEOTIDE SEQUENCE</scope>
    <source>
        <strain evidence="15">HSMRA1968</strain>
        <tissue evidence="15">Whole embryos</tissue>
    </source>
</reference>
<dbReference type="GO" id="GO:0005044">
    <property type="term" value="F:scavenger receptor activity"/>
    <property type="evidence" value="ECO:0007669"/>
    <property type="project" value="TreeGrafter"/>
</dbReference>